<evidence type="ECO:0000256" key="1">
    <source>
        <dbReference type="SAM" id="Coils"/>
    </source>
</evidence>
<comment type="caution">
    <text evidence="2">The sequence shown here is derived from an EMBL/GenBank/DDBJ whole genome shotgun (WGS) entry which is preliminary data.</text>
</comment>
<dbReference type="Proteomes" id="UP000689195">
    <property type="component" value="Unassembled WGS sequence"/>
</dbReference>
<feature type="coiled-coil region" evidence="1">
    <location>
        <begin position="472"/>
        <end position="532"/>
    </location>
</feature>
<proteinExistence type="predicted"/>
<keyword evidence="3" id="KW-1185">Reference proteome</keyword>
<name>A0A8S1WC23_9CILI</name>
<dbReference type="EMBL" id="CAJJDO010000087">
    <property type="protein sequence ID" value="CAD8186563.1"/>
    <property type="molecule type" value="Genomic_DNA"/>
</dbReference>
<evidence type="ECO:0000313" key="3">
    <source>
        <dbReference type="Proteomes" id="UP000689195"/>
    </source>
</evidence>
<keyword evidence="1" id="KW-0175">Coiled coil</keyword>
<accession>A0A8S1WC23</accession>
<dbReference type="AlphaFoldDB" id="A0A8S1WC23"/>
<organism evidence="2 3">
    <name type="scientific">Paramecium pentaurelia</name>
    <dbReference type="NCBI Taxonomy" id="43138"/>
    <lineage>
        <taxon>Eukaryota</taxon>
        <taxon>Sar</taxon>
        <taxon>Alveolata</taxon>
        <taxon>Ciliophora</taxon>
        <taxon>Intramacronucleata</taxon>
        <taxon>Oligohymenophorea</taxon>
        <taxon>Peniculida</taxon>
        <taxon>Parameciidae</taxon>
        <taxon>Paramecium</taxon>
    </lineage>
</organism>
<sequence length="800" mass="95618">MKLNLRVSNIRKKYGVFTYILSELIDQDIDIQINVLNLNPQTDVLIKKLDSQRFLNVDNFNKIPLHQFSDIFQNDNQLECNLKEYIAQKFDTQFSWFIQDQCIITHLDCQYQIDQFLDKLFYTQTSFKQYVDYLTTYHQIKVYSTQEDIPLRGYKKQNQQNNTQKVYTIYGFKKELKQQNVFEKKIVRHEHQFDIHNVFIEYYVPIIKQWIEKHLYTFVEVRRGQQIIDLYGPHHLVTKAGEILMKEYSTLNIQSGILKFKDLDDEIIQLMQIQEILNQNQFYDYEVAKQSTLALDELQNSLKQIKSRIFSAILVIDFQNSQLCNNAKYYFNFNLDRNNIEIILENEVYQLSKTQINGKALSYFVIINGRVQQSIFLKKLNEDLQIVKQSIYNINQINYLRKLTEKEITNLLNKYQIKLKFNQNYITILGKQQQVDYFVQFLIKQISPQVELTDFYFFKNGFNFNVVINDYKDKLQEMIQQYECKNFLEEKQAKMKIISKDSIKILQLKSQLEQLEKDIEKSKKTIQISIEKSLSKNLHQLIQQITTKYPSVDIIIEQNDNTGLKQVYSFTKQQAKIKVFFGQPNFLYDTQKEILDLKNSIILIPIEKIHNQPQPIQQQWVNELIEQNNITLINQKQNSSFELFQYQLNLQQKQIDTANSTYKYVYETVEFSIYHIYYRDYLKPQNYIHYFDKSNLNKSYGKLINEIQTFNPTSIIITSLVEYNCQEIKGLIEYIKKADFPQIQISLMIDEKNDLTELKSFLQQIFEEENPNQKKQTFHISITGCFQETLDQVIKELNEI</sequence>
<protein>
    <submittedName>
        <fullName evidence="2">Uncharacterized protein</fullName>
    </submittedName>
</protein>
<dbReference type="OrthoDB" id="301796at2759"/>
<evidence type="ECO:0000313" key="2">
    <source>
        <dbReference type="EMBL" id="CAD8186563.1"/>
    </source>
</evidence>
<gene>
    <name evidence="2" type="ORF">PPENT_87.1.T0870138</name>
</gene>
<reference evidence="2" key="1">
    <citation type="submission" date="2021-01" db="EMBL/GenBank/DDBJ databases">
        <authorList>
            <consortium name="Genoscope - CEA"/>
            <person name="William W."/>
        </authorList>
    </citation>
    <scope>NUCLEOTIDE SEQUENCE</scope>
</reference>